<evidence type="ECO:0000313" key="2">
    <source>
        <dbReference type="EMBL" id="KAJ7782526.1"/>
    </source>
</evidence>
<evidence type="ECO:0000313" key="3">
    <source>
        <dbReference type="Proteomes" id="UP001215280"/>
    </source>
</evidence>
<evidence type="ECO:0008006" key="4">
    <source>
        <dbReference type="Google" id="ProtNLM"/>
    </source>
</evidence>
<organism evidence="2 3">
    <name type="scientific">Mycena maculata</name>
    <dbReference type="NCBI Taxonomy" id="230809"/>
    <lineage>
        <taxon>Eukaryota</taxon>
        <taxon>Fungi</taxon>
        <taxon>Dikarya</taxon>
        <taxon>Basidiomycota</taxon>
        <taxon>Agaricomycotina</taxon>
        <taxon>Agaricomycetes</taxon>
        <taxon>Agaricomycetidae</taxon>
        <taxon>Agaricales</taxon>
        <taxon>Marasmiineae</taxon>
        <taxon>Mycenaceae</taxon>
        <taxon>Mycena</taxon>
    </lineage>
</organism>
<dbReference type="Proteomes" id="UP001215280">
    <property type="component" value="Unassembled WGS sequence"/>
</dbReference>
<gene>
    <name evidence="2" type="ORF">DFH07DRAFT_324999</name>
</gene>
<feature type="compositionally biased region" description="Basic residues" evidence="1">
    <location>
        <begin position="345"/>
        <end position="357"/>
    </location>
</feature>
<name>A0AAD7KDH1_9AGAR</name>
<sequence length="379" mass="42710">MTSLLSLPLEICAAICEQVSRTSLCALCRISPIFLGQAQRILYHTVDLQDCNARLVKSWCLAVTRHHALAGRVHSLSLQLPDNIEPTYAQKLSRALALCVNITHLSVLHDPDFPAERSVQSWILEECAFRLTHFRNSYFSSLGFDGRFFEDQSELRLLSLPYAICAPCSDTQLRNLVALDAPLHLVVSIPARPLERIQLHCERSEFETGLSKLSRYAPTLRTLIVVREGVEWGSPTVDIVLKVAEALPALSHFGINEHEKLVGSRCFRSSALTPSAVAQFLLDGGIADSRPGAIHLHRDLHLPHPPRDLLLGVDGREHRVQRRHARRPRRLWPRNARRVPQPAPGRRRRRSHRKHGAQVHTKALARGQHPVGRRERAGF</sequence>
<dbReference type="EMBL" id="JARJLG010000003">
    <property type="protein sequence ID" value="KAJ7782526.1"/>
    <property type="molecule type" value="Genomic_DNA"/>
</dbReference>
<reference evidence="2" key="1">
    <citation type="submission" date="2023-03" db="EMBL/GenBank/DDBJ databases">
        <title>Massive genome expansion in bonnet fungi (Mycena s.s.) driven by repeated elements and novel gene families across ecological guilds.</title>
        <authorList>
            <consortium name="Lawrence Berkeley National Laboratory"/>
            <person name="Harder C.B."/>
            <person name="Miyauchi S."/>
            <person name="Viragh M."/>
            <person name="Kuo A."/>
            <person name="Thoen E."/>
            <person name="Andreopoulos B."/>
            <person name="Lu D."/>
            <person name="Skrede I."/>
            <person name="Drula E."/>
            <person name="Henrissat B."/>
            <person name="Morin E."/>
            <person name="Kohler A."/>
            <person name="Barry K."/>
            <person name="LaButti K."/>
            <person name="Morin E."/>
            <person name="Salamov A."/>
            <person name="Lipzen A."/>
            <person name="Mereny Z."/>
            <person name="Hegedus B."/>
            <person name="Baldrian P."/>
            <person name="Stursova M."/>
            <person name="Weitz H."/>
            <person name="Taylor A."/>
            <person name="Grigoriev I.V."/>
            <person name="Nagy L.G."/>
            <person name="Martin F."/>
            <person name="Kauserud H."/>
        </authorList>
    </citation>
    <scope>NUCLEOTIDE SEQUENCE</scope>
    <source>
        <strain evidence="2">CBHHK188m</strain>
    </source>
</reference>
<protein>
    <recommendedName>
        <fullName evidence="4">F-box domain-containing protein</fullName>
    </recommendedName>
</protein>
<evidence type="ECO:0000256" key="1">
    <source>
        <dbReference type="SAM" id="MobiDB-lite"/>
    </source>
</evidence>
<proteinExistence type="predicted"/>
<feature type="region of interest" description="Disordered" evidence="1">
    <location>
        <begin position="316"/>
        <end position="379"/>
    </location>
</feature>
<keyword evidence="3" id="KW-1185">Reference proteome</keyword>
<dbReference type="AlphaFoldDB" id="A0AAD7KDH1"/>
<accession>A0AAD7KDH1</accession>
<feature type="compositionally biased region" description="Basic residues" evidence="1">
    <location>
        <begin position="319"/>
        <end position="337"/>
    </location>
</feature>
<comment type="caution">
    <text evidence="2">The sequence shown here is derived from an EMBL/GenBank/DDBJ whole genome shotgun (WGS) entry which is preliminary data.</text>
</comment>